<sequence length="525" mass="56173">MPTATELNIDTTATAAQMAEEIFGDPTRIVDAEYNGDNLSSGIYTGADTTSAGVAPADSGVILSTGHVEDFTNDSGTTNTNVRGNTSTNTTGENNNALFNDVAGTSTFDASYMVIDFNGSAGEMLTIDFVLSSEEYPEYLSYNDAIGVWVNGVEAQISVGDGTATIGNINDANENIYNDNSNDEFNTEMDGFTITLTFVAPLQDGVNELIIGIADAQDSSYDSNLLIAGGSVQTAIVAQDDAVSIKYGGTKNLNVLDNDNSTAGPTLTITHINGVAVSADGSGGLPNSVTLSTGQVVTLNADGTLTIDADTDNETVYFNYTIEDEDGNTDTALVEIEQHPPCFTAGTLIRTSDGDVPVEHLRRGMLLQTLDHGLQPIEWIGSSRMAPRFDSLPIRIKAGVLDNERDLIVSPQHRVLLTGARAELLFGSDEVLVKAKHLVNERDVLRCPTDETITYFHILLPQHELVFSEGQWSESFMPGPMTRHSFDPFANRSLRVIMSKRGVDTQDVSARPSLRSFEAAALLAA</sequence>
<dbReference type="Gene3D" id="2.170.16.10">
    <property type="entry name" value="Hedgehog/Intein (Hint) domain"/>
    <property type="match status" value="1"/>
</dbReference>
<organism evidence="3 4">
    <name type="scientific">Shimia isoporae</name>
    <dbReference type="NCBI Taxonomy" id="647720"/>
    <lineage>
        <taxon>Bacteria</taxon>
        <taxon>Pseudomonadati</taxon>
        <taxon>Pseudomonadota</taxon>
        <taxon>Alphaproteobacteria</taxon>
        <taxon>Rhodobacterales</taxon>
        <taxon>Roseobacteraceae</taxon>
    </lineage>
</organism>
<feature type="region of interest" description="Disordered" evidence="1">
    <location>
        <begin position="72"/>
        <end position="93"/>
    </location>
</feature>
<comment type="caution">
    <text evidence="3">The sequence shown here is derived from an EMBL/GenBank/DDBJ whole genome shotgun (WGS) entry which is preliminary data.</text>
</comment>
<dbReference type="NCBIfam" id="NF038133">
    <property type="entry name" value="choice_anch_L"/>
    <property type="match status" value="1"/>
</dbReference>
<evidence type="ECO:0000313" key="3">
    <source>
        <dbReference type="EMBL" id="TCL09212.1"/>
    </source>
</evidence>
<dbReference type="Pfam" id="PF13403">
    <property type="entry name" value="Hint_2"/>
    <property type="match status" value="1"/>
</dbReference>
<dbReference type="Proteomes" id="UP000295673">
    <property type="component" value="Unassembled WGS sequence"/>
</dbReference>
<evidence type="ECO:0000259" key="2">
    <source>
        <dbReference type="Pfam" id="PF13403"/>
    </source>
</evidence>
<feature type="compositionally biased region" description="Low complexity" evidence="1">
    <location>
        <begin position="84"/>
        <end position="93"/>
    </location>
</feature>
<keyword evidence="4" id="KW-1185">Reference proteome</keyword>
<evidence type="ECO:0000256" key="1">
    <source>
        <dbReference type="SAM" id="MobiDB-lite"/>
    </source>
</evidence>
<dbReference type="RefSeq" id="WP_132859269.1">
    <property type="nucleotide sequence ID" value="NZ_SMGR01000001.1"/>
</dbReference>
<accession>A0A4R1NVT5</accession>
<dbReference type="Pfam" id="PF17963">
    <property type="entry name" value="Big_9"/>
    <property type="match status" value="1"/>
</dbReference>
<evidence type="ECO:0000313" key="4">
    <source>
        <dbReference type="Proteomes" id="UP000295673"/>
    </source>
</evidence>
<reference evidence="3 4" key="1">
    <citation type="submission" date="2019-03" db="EMBL/GenBank/DDBJ databases">
        <title>Genomic Encyclopedia of Archaeal and Bacterial Type Strains, Phase II (KMG-II): from individual species to whole genera.</title>
        <authorList>
            <person name="Goeker M."/>
        </authorList>
    </citation>
    <scope>NUCLEOTIDE SEQUENCE [LARGE SCALE GENOMIC DNA]</scope>
    <source>
        <strain evidence="3 4">DSM 26433</strain>
    </source>
</reference>
<dbReference type="InterPro" id="IPR028992">
    <property type="entry name" value="Hedgehog/Intein_dom"/>
</dbReference>
<feature type="compositionally biased region" description="Polar residues" evidence="1">
    <location>
        <begin position="73"/>
        <end position="83"/>
    </location>
</feature>
<dbReference type="InterPro" id="IPR036844">
    <property type="entry name" value="Hint_dom_sf"/>
</dbReference>
<dbReference type="SUPFAM" id="SSF51294">
    <property type="entry name" value="Hedgehog/intein (Hint) domain"/>
    <property type="match status" value="1"/>
</dbReference>
<dbReference type="EMBL" id="SMGR01000001">
    <property type="protein sequence ID" value="TCL09212.1"/>
    <property type="molecule type" value="Genomic_DNA"/>
</dbReference>
<feature type="domain" description="Hedgehog/Intein (Hint)" evidence="2">
    <location>
        <begin position="341"/>
        <end position="479"/>
    </location>
</feature>
<dbReference type="InterPro" id="IPR049804">
    <property type="entry name" value="Choice_anch_L"/>
</dbReference>
<dbReference type="AlphaFoldDB" id="A0A4R1NVT5"/>
<gene>
    <name evidence="3" type="ORF">BXY66_1257</name>
</gene>
<dbReference type="OrthoDB" id="6305173at2"/>
<name>A0A4R1NVT5_9RHOB</name>
<protein>
    <submittedName>
        <fullName evidence="3">Hint domain-containing protein</fullName>
    </submittedName>
</protein>
<proteinExistence type="predicted"/>